<sequence>ARGAADARVPAGGLRRRRRPRRVPRPRAGRAGRPGGALLGRRAQRSRGARLRRLGRAGGQGAASRGPAGGVGRPPHGGGRRGSRARPQPHLVRAVRRPPGEADLRHPARRDGPLARADAPVEGRAARWRLRALELLREDRAGGRRRAGRRLAGLQGRHPRLLPGDRRVARRGHLQRHRHGRVHAGPGYRRPRAPRHRSVAPDGGLRRAHHPPEGRRPPDPGGGGLRSGRSARAVRRRARHARDRRRGGGRRRATQGVARRRLLDPRDAPQAGRHPAALARDRLRVPVDLRAARHRQPRGHGLRGGGRRHRHRRDRRSGRRRRDGAAGALRERPRIHRSRRSRGLRRRDRRARQRPDRRPGDGGAHGQGRPRSRHGALRVAGHRRADARALRARLGARRL</sequence>
<evidence type="ECO:0000256" key="1">
    <source>
        <dbReference type="SAM" id="MobiDB-lite"/>
    </source>
</evidence>
<proteinExistence type="predicted"/>
<accession>A0A6J4S112</accession>
<dbReference type="EC" id="2.4.1.21" evidence="2"/>
<keyword evidence="2" id="KW-0808">Transferase</keyword>
<feature type="non-terminal residue" evidence="2">
    <location>
        <position position="399"/>
    </location>
</feature>
<feature type="compositionally biased region" description="Basic residues" evidence="1">
    <location>
        <begin position="368"/>
        <end position="382"/>
    </location>
</feature>
<reference evidence="2" key="1">
    <citation type="submission" date="2020-02" db="EMBL/GenBank/DDBJ databases">
        <authorList>
            <person name="Meier V. D."/>
        </authorList>
    </citation>
    <scope>NUCLEOTIDE SEQUENCE</scope>
    <source>
        <strain evidence="2">AVDCRST_MAG69</strain>
    </source>
</reference>
<feature type="compositionally biased region" description="Basic and acidic residues" evidence="1">
    <location>
        <begin position="279"/>
        <end position="291"/>
    </location>
</feature>
<feature type="compositionally biased region" description="Basic residues" evidence="1">
    <location>
        <begin position="333"/>
        <end position="352"/>
    </location>
</feature>
<feature type="compositionally biased region" description="Basic and acidic residues" evidence="1">
    <location>
        <begin position="98"/>
        <end position="119"/>
    </location>
</feature>
<keyword evidence="2" id="KW-0328">Glycosyltransferase</keyword>
<feature type="non-terminal residue" evidence="2">
    <location>
        <position position="1"/>
    </location>
</feature>
<feature type="region of interest" description="Disordered" evidence="1">
    <location>
        <begin position="1"/>
        <end position="119"/>
    </location>
</feature>
<feature type="compositionally biased region" description="Basic residues" evidence="1">
    <location>
        <begin position="189"/>
        <end position="198"/>
    </location>
</feature>
<gene>
    <name evidence="2" type="ORF">AVDCRST_MAG69-733</name>
</gene>
<evidence type="ECO:0000313" key="2">
    <source>
        <dbReference type="EMBL" id="CAA9480256.1"/>
    </source>
</evidence>
<name>A0A6J4S112_9ACTN</name>
<feature type="compositionally biased region" description="Basic residues" evidence="1">
    <location>
        <begin position="292"/>
        <end position="322"/>
    </location>
</feature>
<dbReference type="GO" id="GO:0009011">
    <property type="term" value="F:alpha-1,4-glucan glucosyltransferase (ADP-glucose donor) activity"/>
    <property type="evidence" value="ECO:0007669"/>
    <property type="project" value="UniProtKB-EC"/>
</dbReference>
<feature type="compositionally biased region" description="Basic residues" evidence="1">
    <location>
        <begin position="168"/>
        <end position="182"/>
    </location>
</feature>
<feature type="region of interest" description="Disordered" evidence="1">
    <location>
        <begin position="142"/>
        <end position="385"/>
    </location>
</feature>
<dbReference type="EMBL" id="CADCVP010000094">
    <property type="protein sequence ID" value="CAA9480256.1"/>
    <property type="molecule type" value="Genomic_DNA"/>
</dbReference>
<feature type="compositionally biased region" description="Basic residues" evidence="1">
    <location>
        <begin position="14"/>
        <end position="30"/>
    </location>
</feature>
<feature type="compositionally biased region" description="Basic residues" evidence="1">
    <location>
        <begin position="232"/>
        <end position="253"/>
    </location>
</feature>
<dbReference type="AlphaFoldDB" id="A0A6J4S112"/>
<protein>
    <submittedName>
        <fullName evidence="2">Glycogen synthase, ADP-glucose transglucosylase</fullName>
        <ecNumber evidence="2">2.4.1.21</ecNumber>
    </submittedName>
</protein>
<organism evidence="2">
    <name type="scientific">uncultured Solirubrobacteraceae bacterium</name>
    <dbReference type="NCBI Taxonomy" id="1162706"/>
    <lineage>
        <taxon>Bacteria</taxon>
        <taxon>Bacillati</taxon>
        <taxon>Actinomycetota</taxon>
        <taxon>Thermoleophilia</taxon>
        <taxon>Solirubrobacterales</taxon>
        <taxon>Solirubrobacteraceae</taxon>
        <taxon>environmental samples</taxon>
    </lineage>
</organism>
<feature type="compositionally biased region" description="Gly residues" evidence="1">
    <location>
        <begin position="56"/>
        <end position="77"/>
    </location>
</feature>
<feature type="compositionally biased region" description="Basic residues" evidence="1">
    <location>
        <begin position="42"/>
        <end position="55"/>
    </location>
</feature>